<organism evidence="4 5">
    <name type="scientific">Anolis carolinensis</name>
    <name type="common">Green anole</name>
    <name type="synonym">American chameleon</name>
    <dbReference type="NCBI Taxonomy" id="28377"/>
    <lineage>
        <taxon>Eukaryota</taxon>
        <taxon>Metazoa</taxon>
        <taxon>Chordata</taxon>
        <taxon>Craniata</taxon>
        <taxon>Vertebrata</taxon>
        <taxon>Euteleostomi</taxon>
        <taxon>Lepidosauria</taxon>
        <taxon>Squamata</taxon>
        <taxon>Bifurcata</taxon>
        <taxon>Unidentata</taxon>
        <taxon>Episquamata</taxon>
        <taxon>Toxicofera</taxon>
        <taxon>Iguania</taxon>
        <taxon>Dactyloidae</taxon>
        <taxon>Anolis</taxon>
    </lineage>
</organism>
<feature type="compositionally biased region" description="Polar residues" evidence="2">
    <location>
        <begin position="171"/>
        <end position="180"/>
    </location>
</feature>
<feature type="region of interest" description="Disordered" evidence="2">
    <location>
        <begin position="255"/>
        <end position="302"/>
    </location>
</feature>
<dbReference type="Pfam" id="PF15235">
    <property type="entry name" value="GRIN_C"/>
    <property type="match status" value="1"/>
</dbReference>
<dbReference type="OrthoDB" id="9937185at2759"/>
<dbReference type="GeneTree" id="ENSGT00940000162796"/>
<feature type="region of interest" description="Disordered" evidence="2">
    <location>
        <begin position="1"/>
        <end position="33"/>
    </location>
</feature>
<dbReference type="InterPro" id="IPR026646">
    <property type="entry name" value="GPRIN2-like/GPRIN3"/>
</dbReference>
<dbReference type="GeneID" id="103280926"/>
<name>A0A803THD0_ANOCA</name>
<dbReference type="GO" id="GO:0005886">
    <property type="term" value="C:plasma membrane"/>
    <property type="evidence" value="ECO:0000318"/>
    <property type="project" value="GO_Central"/>
</dbReference>
<dbReference type="GO" id="GO:0031175">
    <property type="term" value="P:neuron projection development"/>
    <property type="evidence" value="ECO:0000318"/>
    <property type="project" value="GO_Central"/>
</dbReference>
<dbReference type="Proteomes" id="UP000001646">
    <property type="component" value="Unplaced"/>
</dbReference>
<evidence type="ECO:0000313" key="5">
    <source>
        <dbReference type="Proteomes" id="UP000001646"/>
    </source>
</evidence>
<dbReference type="Ensembl" id="ENSACAT00000050988.1">
    <property type="protein sequence ID" value="ENSACAP00000034620.1"/>
    <property type="gene ID" value="ENSACAG00000044612.1"/>
</dbReference>
<reference evidence="4" key="2">
    <citation type="submission" date="2025-08" db="UniProtKB">
        <authorList>
            <consortium name="Ensembl"/>
        </authorList>
    </citation>
    <scope>IDENTIFICATION</scope>
</reference>
<feature type="region of interest" description="Disordered" evidence="2">
    <location>
        <begin position="163"/>
        <end position="207"/>
    </location>
</feature>
<dbReference type="PANTHER" id="PTHR15718:SF7">
    <property type="entry name" value="G PROTEIN-REGULATED INDUCER OF NEURITE OUTGROWTH 1"/>
    <property type="match status" value="1"/>
</dbReference>
<dbReference type="InterPro" id="IPR032745">
    <property type="entry name" value="GRIN_C"/>
</dbReference>
<keyword evidence="5" id="KW-1185">Reference proteome</keyword>
<evidence type="ECO:0000313" key="4">
    <source>
        <dbReference type="Ensembl" id="ENSACAP00000034620.1"/>
    </source>
</evidence>
<dbReference type="PANTHER" id="PTHR15718">
    <property type="entry name" value="G PROTEIN-REGULATED INDUCER OF NEURITE OUTGROWTH C-TERMINAL DOMAIN-CONTAINING PROTEIN"/>
    <property type="match status" value="1"/>
</dbReference>
<feature type="domain" description="G protein-regulated inducer of neurite outgrowth C-terminal" evidence="3">
    <location>
        <begin position="481"/>
        <end position="585"/>
    </location>
</feature>
<feature type="region of interest" description="Disordered" evidence="2">
    <location>
        <begin position="317"/>
        <end position="363"/>
    </location>
</feature>
<reference evidence="4" key="3">
    <citation type="submission" date="2025-09" db="UniProtKB">
        <authorList>
            <consortium name="Ensembl"/>
        </authorList>
    </citation>
    <scope>IDENTIFICATION</scope>
</reference>
<proteinExistence type="predicted"/>
<dbReference type="InParanoid" id="A0A803THD0"/>
<accession>A0A803THD0</accession>
<dbReference type="CTD" id="114787"/>
<feature type="region of interest" description="Disordered" evidence="2">
    <location>
        <begin position="542"/>
        <end position="566"/>
    </location>
</feature>
<evidence type="ECO:0000256" key="2">
    <source>
        <dbReference type="SAM" id="MobiDB-lite"/>
    </source>
</evidence>
<comment type="function">
    <text evidence="1">May be involved in neurite outgrowth.</text>
</comment>
<gene>
    <name evidence="4" type="primary">gprin1</name>
</gene>
<protein>
    <recommendedName>
        <fullName evidence="3">G protein-regulated inducer of neurite outgrowth C-terminal domain-containing protein</fullName>
    </recommendedName>
</protein>
<evidence type="ECO:0000259" key="3">
    <source>
        <dbReference type="Pfam" id="PF15235"/>
    </source>
</evidence>
<dbReference type="AlphaFoldDB" id="A0A803THD0"/>
<sequence length="589" mass="63284">MGSAKEPETLQFLKQEALPEDAHQTRSPCSPEKDRCLQNLQCDGGHLAMRNCCINDLSTKESSQDNTMVDNLYQKEKSPAANLKPSVDQHATTNTIVLKDISAGGTPLEVEGEQSTSHDLCHNSQQVLSLTESPGNPVNTCSHLETKVSPVTGEACKHPLAESNLKEANKDSASTPSSSKHVGFLESSKDKDETDSITTGTGHSKASSALATCLKNTSQGQLHDSSGDLPNSSHDICGTAEHFSEGHRNSLVLGATKESVTKPFGAEATPRESDKPVTESDQLDQSGEIRSVALDNKKDRDSSTALGVPIAVISRNVQPQDLTPGELQAIPDKATKESERLREAAPDDAKCQKQAQEQQRPESGCMAAFKEHTTAVETRHGEPLVKTCSIEVTPSQHDAGTQADNRVSLVSVAVSPINPPDGSTAFTFHGRGLGGPSLKSPGLEQKPAKKDVEMQVSIPVETRSVATGPMTPITKSPQASYPEVHVKGAVEETPEPVKEVSWDEKGMTWEVYGASMEVEVLGMAIQKHLEKQIEEHGRQVVMTPQSTRSSSIKGAPQKAEVKRQPSVFRSLLQNVRRPRCCSRGGPAVE</sequence>
<feature type="compositionally biased region" description="Polar residues" evidence="2">
    <location>
        <begin position="196"/>
        <end position="207"/>
    </location>
</feature>
<feature type="compositionally biased region" description="Polar residues" evidence="2">
    <location>
        <begin position="542"/>
        <end position="552"/>
    </location>
</feature>
<feature type="compositionally biased region" description="Basic and acidic residues" evidence="2">
    <location>
        <begin position="269"/>
        <end position="278"/>
    </location>
</feature>
<feature type="compositionally biased region" description="Basic and acidic residues" evidence="2">
    <location>
        <begin position="333"/>
        <end position="351"/>
    </location>
</feature>
<evidence type="ECO:0000256" key="1">
    <source>
        <dbReference type="ARBA" id="ARBA00002358"/>
    </source>
</evidence>
<reference evidence="4" key="1">
    <citation type="submission" date="2009-12" db="EMBL/GenBank/DDBJ databases">
        <title>The Genome Sequence of Anolis carolinensis (Green Anole Lizard).</title>
        <authorList>
            <consortium name="The Genome Sequencing Platform"/>
            <person name="Di Palma F."/>
            <person name="Alfoldi J."/>
            <person name="Heiman D."/>
            <person name="Young S."/>
            <person name="Grabherr M."/>
            <person name="Johnson J."/>
            <person name="Lander E.S."/>
            <person name="Lindblad-Toh K."/>
        </authorList>
    </citation>
    <scope>NUCLEOTIDE SEQUENCE [LARGE SCALE GENOMIC DNA]</scope>
    <source>
        <strain evidence="4">JBL SC #1</strain>
    </source>
</reference>
<dbReference type="KEGG" id="acs:103280926"/>